<organism evidence="2 3">
    <name type="scientific">Sporormia fimetaria CBS 119925</name>
    <dbReference type="NCBI Taxonomy" id="1340428"/>
    <lineage>
        <taxon>Eukaryota</taxon>
        <taxon>Fungi</taxon>
        <taxon>Dikarya</taxon>
        <taxon>Ascomycota</taxon>
        <taxon>Pezizomycotina</taxon>
        <taxon>Dothideomycetes</taxon>
        <taxon>Pleosporomycetidae</taxon>
        <taxon>Pleosporales</taxon>
        <taxon>Sporormiaceae</taxon>
        <taxon>Sporormia</taxon>
    </lineage>
</organism>
<accession>A0A6A6V8C2</accession>
<sequence length="246" mass="26634">MATNPPPGGRLSRLCARTRLKFIGGRYVGFEAPDAAAGSGQPPTPPAQALNLPDCYQEWHDKLTGRIVAMARSEETTWKRNQALVDRLNREVDERDQAIIYLCNELEKEEAQQAPAQEPQDVTAGEPQPQAVTTDPETPCPTQRRLPARANAILSRIQKPSGVQKKAGIQKKAGHRRGATKRVLCEDQLSKALAQMGLETTETPAHSEPAAGTASGASTEPAASRGQKRKRGGPSPDKSLKKPRSH</sequence>
<evidence type="ECO:0000313" key="2">
    <source>
        <dbReference type="EMBL" id="KAF2746775.1"/>
    </source>
</evidence>
<evidence type="ECO:0000313" key="3">
    <source>
        <dbReference type="Proteomes" id="UP000799440"/>
    </source>
</evidence>
<proteinExistence type="predicted"/>
<reference evidence="2" key="1">
    <citation type="journal article" date="2020" name="Stud. Mycol.">
        <title>101 Dothideomycetes genomes: a test case for predicting lifestyles and emergence of pathogens.</title>
        <authorList>
            <person name="Haridas S."/>
            <person name="Albert R."/>
            <person name="Binder M."/>
            <person name="Bloem J."/>
            <person name="Labutti K."/>
            <person name="Salamov A."/>
            <person name="Andreopoulos B."/>
            <person name="Baker S."/>
            <person name="Barry K."/>
            <person name="Bills G."/>
            <person name="Bluhm B."/>
            <person name="Cannon C."/>
            <person name="Castanera R."/>
            <person name="Culley D."/>
            <person name="Daum C."/>
            <person name="Ezra D."/>
            <person name="Gonzalez J."/>
            <person name="Henrissat B."/>
            <person name="Kuo A."/>
            <person name="Liang C."/>
            <person name="Lipzen A."/>
            <person name="Lutzoni F."/>
            <person name="Magnuson J."/>
            <person name="Mondo S."/>
            <person name="Nolan M."/>
            <person name="Ohm R."/>
            <person name="Pangilinan J."/>
            <person name="Park H.-J."/>
            <person name="Ramirez L."/>
            <person name="Alfaro M."/>
            <person name="Sun H."/>
            <person name="Tritt A."/>
            <person name="Yoshinaga Y."/>
            <person name="Zwiers L.-H."/>
            <person name="Turgeon B."/>
            <person name="Goodwin S."/>
            <person name="Spatafora J."/>
            <person name="Crous P."/>
            <person name="Grigoriev I."/>
        </authorList>
    </citation>
    <scope>NUCLEOTIDE SEQUENCE</scope>
    <source>
        <strain evidence="2">CBS 119925</strain>
    </source>
</reference>
<gene>
    <name evidence="2" type="ORF">M011DRAFT_487160</name>
</gene>
<keyword evidence="3" id="KW-1185">Reference proteome</keyword>
<name>A0A6A6V8C2_9PLEO</name>
<dbReference type="EMBL" id="MU006576">
    <property type="protein sequence ID" value="KAF2746775.1"/>
    <property type="molecule type" value="Genomic_DNA"/>
</dbReference>
<evidence type="ECO:0000256" key="1">
    <source>
        <dbReference type="SAM" id="MobiDB-lite"/>
    </source>
</evidence>
<dbReference type="Proteomes" id="UP000799440">
    <property type="component" value="Unassembled WGS sequence"/>
</dbReference>
<feature type="region of interest" description="Disordered" evidence="1">
    <location>
        <begin position="110"/>
        <end position="246"/>
    </location>
</feature>
<feature type="compositionally biased region" description="Basic residues" evidence="1">
    <location>
        <begin position="168"/>
        <end position="180"/>
    </location>
</feature>
<dbReference type="AlphaFoldDB" id="A0A6A6V8C2"/>
<protein>
    <submittedName>
        <fullName evidence="2">Uncharacterized protein</fullName>
    </submittedName>
</protein>